<accession>A0A2P5SZE1</accession>
<sequence>MIYSNMSSLGMVVTPHHLASGTALTILKEGGNAIEAIVAAAATMSVVYPHMNGLGGDGFWLIVPPQGKPIAIDASGAAGSLANINFYNNCSVIPNRGIKAALTVAGTLSGWKEALCISSEFKKKSKLISLSSLLNDAIIYAIDGIPVTTSQFNATKMKIIELKKQPGFAKTFLSKGEIPKVGSRFLQPELARTLKQISEEGIDTFYRGNLSRYLAKQMSKLKIPITLQDLEQHHALRYTPFHISHSKGIIWNTMPPTQGLASLLILGIIDQLDMVNADKIQTIHRIVEATKKAFVLRNKYITDPRYMIKNIQTFLSKENLINLANQIDDKKASIWNHRGYYPNDTVWMGAIDKEGLAVSFIQSIYHEFGSGVVIPNTGIIWHNRGVAFSLNPKHILSLIPGKKPFHTLSPAAARLHDNRIIVYGSMGGDGQPQIQATIFARYVIQNIQLQKSITMPRWIFGRTWGDSSDSLKIEKRFGLNTVKKLEYLGHKIEILPAFSEEVGHAGAIVRHNNGILEGASDPRCNGSASGF</sequence>
<dbReference type="SUPFAM" id="SSF56235">
    <property type="entry name" value="N-terminal nucleophile aminohydrolases (Ntn hydrolases)"/>
    <property type="match status" value="1"/>
</dbReference>
<dbReference type="InterPro" id="IPR043138">
    <property type="entry name" value="GGT_lsub"/>
</dbReference>
<dbReference type="OrthoDB" id="5297205at2"/>
<dbReference type="GO" id="GO:0016740">
    <property type="term" value="F:transferase activity"/>
    <property type="evidence" value="ECO:0007669"/>
    <property type="project" value="UniProtKB-KW"/>
</dbReference>
<reference evidence="1 2" key="1">
    <citation type="journal article" date="2018" name="Genome Biol. Evol.">
        <title>Cladogenesis and Genomic Streamlining in Extracellular Endosymbionts of Tropical Stink Bugs.</title>
        <authorList>
            <person name="Otero-Bravo A."/>
            <person name="Goffredi S."/>
            <person name="Sabree Z.L."/>
        </authorList>
    </citation>
    <scope>NUCLEOTIDE SEQUENCE [LARGE SCALE GENOMIC DNA]</scope>
    <source>
        <strain evidence="1 2">SoEE</strain>
    </source>
</reference>
<organism evidence="1 2">
    <name type="scientific">Candidatus Pantoea edessiphila</name>
    <dbReference type="NCBI Taxonomy" id="2044610"/>
    <lineage>
        <taxon>Bacteria</taxon>
        <taxon>Pseudomonadati</taxon>
        <taxon>Pseudomonadota</taxon>
        <taxon>Gammaproteobacteria</taxon>
        <taxon>Enterobacterales</taxon>
        <taxon>Erwiniaceae</taxon>
        <taxon>Pantoea</taxon>
    </lineage>
</organism>
<evidence type="ECO:0000313" key="2">
    <source>
        <dbReference type="Proteomes" id="UP000296153"/>
    </source>
</evidence>
<dbReference type="InterPro" id="IPR052896">
    <property type="entry name" value="GGT-like_enzyme"/>
</dbReference>
<dbReference type="PRINTS" id="PR01210">
    <property type="entry name" value="GGTRANSPTASE"/>
</dbReference>
<dbReference type="Gene3D" id="1.10.246.130">
    <property type="match status" value="1"/>
</dbReference>
<dbReference type="InterPro" id="IPR043137">
    <property type="entry name" value="GGT_ssub_C"/>
</dbReference>
<dbReference type="Pfam" id="PF01019">
    <property type="entry name" value="G_glu_transpept"/>
    <property type="match status" value="1"/>
</dbReference>
<dbReference type="PANTHER" id="PTHR43881:SF5">
    <property type="entry name" value="GAMMA-GLUTAMYLTRANSPEPTIDASE"/>
    <property type="match status" value="1"/>
</dbReference>
<proteinExistence type="predicted"/>
<gene>
    <name evidence="1" type="ORF">CRV12_03115</name>
</gene>
<dbReference type="InterPro" id="IPR029055">
    <property type="entry name" value="Ntn_hydrolases_N"/>
</dbReference>
<dbReference type="EMBL" id="PDKT01000005">
    <property type="protein sequence ID" value="PPI87686.1"/>
    <property type="molecule type" value="Genomic_DNA"/>
</dbReference>
<protein>
    <submittedName>
        <fullName evidence="1">Gamma-glutamyltransferase</fullName>
    </submittedName>
</protein>
<name>A0A2P5SZE1_9GAMM</name>
<keyword evidence="1" id="KW-0808">Transferase</keyword>
<comment type="caution">
    <text evidence="1">The sequence shown here is derived from an EMBL/GenBank/DDBJ whole genome shotgun (WGS) entry which is preliminary data.</text>
</comment>
<dbReference type="PANTHER" id="PTHR43881">
    <property type="entry name" value="GAMMA-GLUTAMYLTRANSPEPTIDASE (AFU_ORTHOLOGUE AFUA_4G13580)"/>
    <property type="match status" value="1"/>
</dbReference>
<dbReference type="RefSeq" id="WP_136131209.1">
    <property type="nucleotide sequence ID" value="NZ_PDKT01000005.1"/>
</dbReference>
<evidence type="ECO:0000313" key="1">
    <source>
        <dbReference type="EMBL" id="PPI87686.1"/>
    </source>
</evidence>
<dbReference type="Proteomes" id="UP000296153">
    <property type="component" value="Unassembled WGS sequence"/>
</dbReference>
<dbReference type="AlphaFoldDB" id="A0A2P5SZE1"/>
<dbReference type="Gene3D" id="3.60.20.40">
    <property type="match status" value="1"/>
</dbReference>